<dbReference type="SUPFAM" id="SSF47616">
    <property type="entry name" value="GST C-terminal domain-like"/>
    <property type="match status" value="1"/>
</dbReference>
<name>A0A839UMX1_9GAMM</name>
<dbReference type="EC" id="2.5.1.18" evidence="2"/>
<dbReference type="GO" id="GO:0006559">
    <property type="term" value="P:L-phenylalanine catabolic process"/>
    <property type="evidence" value="ECO:0007669"/>
    <property type="project" value="TreeGrafter"/>
</dbReference>
<dbReference type="Proteomes" id="UP000559987">
    <property type="component" value="Unassembled WGS sequence"/>
</dbReference>
<dbReference type="GO" id="GO:0004364">
    <property type="term" value="F:glutathione transferase activity"/>
    <property type="evidence" value="ECO:0007669"/>
    <property type="project" value="UniProtKB-EC"/>
</dbReference>
<evidence type="ECO:0000259" key="1">
    <source>
        <dbReference type="PROSITE" id="PS50404"/>
    </source>
</evidence>
<dbReference type="GO" id="GO:0016034">
    <property type="term" value="F:maleylacetoacetate isomerase activity"/>
    <property type="evidence" value="ECO:0007669"/>
    <property type="project" value="TreeGrafter"/>
</dbReference>
<reference evidence="2 3" key="1">
    <citation type="submission" date="2020-08" db="EMBL/GenBank/DDBJ databases">
        <title>Genomic Encyclopedia of Type Strains, Phase III (KMG-III): the genomes of soil and plant-associated and newly described type strains.</title>
        <authorList>
            <person name="Whitman W."/>
        </authorList>
    </citation>
    <scope>NUCLEOTIDE SEQUENCE [LARGE SCALE GENOMIC DNA]</scope>
    <source>
        <strain evidence="2 3">CECT 8571</strain>
    </source>
</reference>
<dbReference type="EMBL" id="JACHXZ010000003">
    <property type="protein sequence ID" value="MBB3169192.1"/>
    <property type="molecule type" value="Genomic_DNA"/>
</dbReference>
<dbReference type="Gene3D" id="1.20.1050.10">
    <property type="match status" value="1"/>
</dbReference>
<evidence type="ECO:0000313" key="3">
    <source>
        <dbReference type="Proteomes" id="UP000559987"/>
    </source>
</evidence>
<dbReference type="Gene3D" id="3.40.30.10">
    <property type="entry name" value="Glutaredoxin"/>
    <property type="match status" value="1"/>
</dbReference>
<dbReference type="InterPro" id="IPR036249">
    <property type="entry name" value="Thioredoxin-like_sf"/>
</dbReference>
<dbReference type="AlphaFoldDB" id="A0A839UMX1"/>
<accession>A0A839UMX1</accession>
<dbReference type="RefSeq" id="WP_183910676.1">
    <property type="nucleotide sequence ID" value="NZ_JACHXZ010000003.1"/>
</dbReference>
<keyword evidence="3" id="KW-1185">Reference proteome</keyword>
<dbReference type="InterPro" id="IPR004045">
    <property type="entry name" value="Glutathione_S-Trfase_N"/>
</dbReference>
<proteinExistence type="predicted"/>
<dbReference type="PROSITE" id="PS50404">
    <property type="entry name" value="GST_NTER"/>
    <property type="match status" value="1"/>
</dbReference>
<dbReference type="PANTHER" id="PTHR42673:SF4">
    <property type="entry name" value="MALEYLACETOACETATE ISOMERASE"/>
    <property type="match status" value="1"/>
</dbReference>
<dbReference type="CDD" id="cd03194">
    <property type="entry name" value="GST_C_3"/>
    <property type="match status" value="1"/>
</dbReference>
<dbReference type="SUPFAM" id="SSF52833">
    <property type="entry name" value="Thioredoxin-like"/>
    <property type="match status" value="1"/>
</dbReference>
<dbReference type="Pfam" id="PF13410">
    <property type="entry name" value="GST_C_2"/>
    <property type="match status" value="1"/>
</dbReference>
<dbReference type="PANTHER" id="PTHR42673">
    <property type="entry name" value="MALEYLACETOACETATE ISOMERASE"/>
    <property type="match status" value="1"/>
</dbReference>
<evidence type="ECO:0000313" key="2">
    <source>
        <dbReference type="EMBL" id="MBB3169192.1"/>
    </source>
</evidence>
<sequence length="217" mass="24739">MAELTLVIGNKNYSSWSLRAWLYLKLNDIAFDEIRLPLDTHQFQQEIYSYSPSGRVPALLHGKVRVWDSMAIIEYVYRNFPDSANWPKDPVVQGLAMSAVMEMHAGFPELRKHYPMNCRKVPFKAPLRGRAEQDLARLEALWHSLLDASGGPWLGGQIGIVDAYFAPVAMRIHTYQLPVSDRCMAYVEQVLSLPAMQAWIADAEQEVETVTADEWQD</sequence>
<organism evidence="2 3">
    <name type="scientific">Simiduia aestuariiviva</name>
    <dbReference type="NCBI Taxonomy" id="1510459"/>
    <lineage>
        <taxon>Bacteria</taxon>
        <taxon>Pseudomonadati</taxon>
        <taxon>Pseudomonadota</taxon>
        <taxon>Gammaproteobacteria</taxon>
        <taxon>Cellvibrionales</taxon>
        <taxon>Cellvibrionaceae</taxon>
        <taxon>Simiduia</taxon>
    </lineage>
</organism>
<dbReference type="InterPro" id="IPR036282">
    <property type="entry name" value="Glutathione-S-Trfase_C_sf"/>
</dbReference>
<dbReference type="CDD" id="cd03043">
    <property type="entry name" value="GST_N_1"/>
    <property type="match status" value="1"/>
</dbReference>
<comment type="caution">
    <text evidence="2">The sequence shown here is derived from an EMBL/GenBank/DDBJ whole genome shotgun (WGS) entry which is preliminary data.</text>
</comment>
<keyword evidence="2" id="KW-0808">Transferase</keyword>
<protein>
    <submittedName>
        <fullName evidence="2">Glutathione S-transferase</fullName>
        <ecNumber evidence="2">2.5.1.18</ecNumber>
    </submittedName>
</protein>
<gene>
    <name evidence="2" type="ORF">FHS30_002400</name>
</gene>
<dbReference type="GO" id="GO:0006749">
    <property type="term" value="P:glutathione metabolic process"/>
    <property type="evidence" value="ECO:0007669"/>
    <property type="project" value="TreeGrafter"/>
</dbReference>
<feature type="domain" description="GST N-terminal" evidence="1">
    <location>
        <begin position="4"/>
        <end position="84"/>
    </location>
</feature>
<dbReference type="Pfam" id="PF13409">
    <property type="entry name" value="GST_N_2"/>
    <property type="match status" value="1"/>
</dbReference>